<keyword evidence="2" id="KW-0704">Schiff base</keyword>
<dbReference type="InterPro" id="IPR013785">
    <property type="entry name" value="Aldolase_TIM"/>
</dbReference>
<protein>
    <submittedName>
        <fullName evidence="6">Dihydrodipicolinate synthase family protein</fullName>
    </submittedName>
</protein>
<feature type="binding site" evidence="5">
    <location>
        <position position="50"/>
    </location>
    <ligand>
        <name>pyruvate</name>
        <dbReference type="ChEBI" id="CHEBI:15361"/>
    </ligand>
</feature>
<dbReference type="Gene3D" id="3.20.20.70">
    <property type="entry name" value="Aldolase class I"/>
    <property type="match status" value="1"/>
</dbReference>
<feature type="active site" description="Proton donor/acceptor" evidence="4">
    <location>
        <position position="137"/>
    </location>
</feature>
<comment type="caution">
    <text evidence="6">The sequence shown here is derived from an EMBL/GenBank/DDBJ whole genome shotgun (WGS) entry which is preliminary data.</text>
</comment>
<evidence type="ECO:0000256" key="2">
    <source>
        <dbReference type="ARBA" id="ARBA00023270"/>
    </source>
</evidence>
<evidence type="ECO:0000256" key="4">
    <source>
        <dbReference type="PIRSR" id="PIRSR001365-1"/>
    </source>
</evidence>
<organism evidence="6 7">
    <name type="scientific">Flavilitoribacter nigricans (strain ATCC 23147 / DSM 23189 / NBRC 102662 / NCIMB 1420 / SS-2)</name>
    <name type="common">Lewinella nigricans</name>
    <dbReference type="NCBI Taxonomy" id="1122177"/>
    <lineage>
        <taxon>Bacteria</taxon>
        <taxon>Pseudomonadati</taxon>
        <taxon>Bacteroidota</taxon>
        <taxon>Saprospiria</taxon>
        <taxon>Saprospirales</taxon>
        <taxon>Lewinellaceae</taxon>
        <taxon>Flavilitoribacter</taxon>
    </lineage>
</organism>
<dbReference type="GO" id="GO:0005829">
    <property type="term" value="C:cytosol"/>
    <property type="evidence" value="ECO:0007669"/>
    <property type="project" value="TreeGrafter"/>
</dbReference>
<keyword evidence="1 3" id="KW-0456">Lyase</keyword>
<feature type="binding site" evidence="5">
    <location>
        <position position="209"/>
    </location>
    <ligand>
        <name>pyruvate</name>
        <dbReference type="ChEBI" id="CHEBI:15361"/>
    </ligand>
</feature>
<dbReference type="PIRSF" id="PIRSF001365">
    <property type="entry name" value="DHDPS"/>
    <property type="match status" value="1"/>
</dbReference>
<dbReference type="GO" id="GO:0008747">
    <property type="term" value="F:N-acetylneuraminate lyase activity"/>
    <property type="evidence" value="ECO:0007669"/>
    <property type="project" value="TreeGrafter"/>
</dbReference>
<dbReference type="InterPro" id="IPR020625">
    <property type="entry name" value="Schiff_base-form_aldolases_AS"/>
</dbReference>
<sequence length="316" mass="34782">MKEQMQKYRGVIVPMVTPIKANGQIDEGAAIKILANITDAGAFPFVWGTTGEAMSFSVAQRKELMRVVKKYAGEVVTYVGITANSFAETVELANYAHELGYDAVVPHLPTYYPLHDALMTRYFLQLADSTEAPIMLYNIPITTGMSIPLPVIEELSRHPRIVGLKDSEMGEERLQQNLNLWKEREDFAFFLGCAAYSARGMLGGAQGIVPSMANLIPGHYQAIVDYALAGDPEMAILNQQICDDVSSCCQKGRTVVDAIPGLKYMLHLAGYCTPEVAMPMAPPDEANRKLIHRALVPMIEKYNLPVRLQPVAATFA</sequence>
<reference evidence="6 7" key="1">
    <citation type="submission" date="2017-10" db="EMBL/GenBank/DDBJ databases">
        <title>The draft genome sequence of Lewinella nigricans NBRC 102662.</title>
        <authorList>
            <person name="Wang K."/>
        </authorList>
    </citation>
    <scope>NUCLEOTIDE SEQUENCE [LARGE SCALE GENOMIC DNA]</scope>
    <source>
        <strain evidence="6 7">NBRC 102662</strain>
    </source>
</reference>
<dbReference type="CDD" id="cd00408">
    <property type="entry name" value="DHDPS-like"/>
    <property type="match status" value="1"/>
</dbReference>
<name>A0A2D0N213_FLAN2</name>
<dbReference type="PROSITE" id="PS00666">
    <property type="entry name" value="DHDPS_2"/>
    <property type="match status" value="1"/>
</dbReference>
<proteinExistence type="inferred from homology"/>
<dbReference type="SMART" id="SM01130">
    <property type="entry name" value="DHDPS"/>
    <property type="match status" value="1"/>
</dbReference>
<evidence type="ECO:0000256" key="1">
    <source>
        <dbReference type="ARBA" id="ARBA00023239"/>
    </source>
</evidence>
<dbReference type="OrthoDB" id="9782828at2"/>
<feature type="active site" description="Schiff-base intermediate with substrate" evidence="4">
    <location>
        <position position="165"/>
    </location>
</feature>
<dbReference type="RefSeq" id="WP_099154197.1">
    <property type="nucleotide sequence ID" value="NZ_PDUD01000040.1"/>
</dbReference>
<dbReference type="InterPro" id="IPR002220">
    <property type="entry name" value="DapA-like"/>
</dbReference>
<dbReference type="PANTHER" id="PTHR42849">
    <property type="entry name" value="N-ACETYLNEURAMINATE LYASE"/>
    <property type="match status" value="1"/>
</dbReference>
<dbReference type="Proteomes" id="UP000223913">
    <property type="component" value="Unassembled WGS sequence"/>
</dbReference>
<gene>
    <name evidence="6" type="ORF">CRP01_32225</name>
</gene>
<dbReference type="PRINTS" id="PR00146">
    <property type="entry name" value="DHPICSNTHASE"/>
</dbReference>
<dbReference type="Pfam" id="PF00701">
    <property type="entry name" value="DHDPS"/>
    <property type="match status" value="1"/>
</dbReference>
<keyword evidence="7" id="KW-1185">Reference proteome</keyword>
<evidence type="ECO:0000256" key="3">
    <source>
        <dbReference type="PIRNR" id="PIRNR001365"/>
    </source>
</evidence>
<dbReference type="PANTHER" id="PTHR42849:SF1">
    <property type="entry name" value="N-ACETYLNEURAMINATE LYASE"/>
    <property type="match status" value="1"/>
</dbReference>
<evidence type="ECO:0000256" key="5">
    <source>
        <dbReference type="PIRSR" id="PIRSR001365-2"/>
    </source>
</evidence>
<dbReference type="AlphaFoldDB" id="A0A2D0N213"/>
<dbReference type="GO" id="GO:0019262">
    <property type="term" value="P:N-acetylneuraminate catabolic process"/>
    <property type="evidence" value="ECO:0007669"/>
    <property type="project" value="TreeGrafter"/>
</dbReference>
<comment type="similarity">
    <text evidence="3">Belongs to the DapA family.</text>
</comment>
<accession>A0A2D0N213</accession>
<evidence type="ECO:0000313" key="7">
    <source>
        <dbReference type="Proteomes" id="UP000223913"/>
    </source>
</evidence>
<evidence type="ECO:0000313" key="6">
    <source>
        <dbReference type="EMBL" id="PHN02450.1"/>
    </source>
</evidence>
<dbReference type="SUPFAM" id="SSF51569">
    <property type="entry name" value="Aldolase"/>
    <property type="match status" value="1"/>
</dbReference>
<dbReference type="EMBL" id="PDUD01000040">
    <property type="protein sequence ID" value="PHN02450.1"/>
    <property type="molecule type" value="Genomic_DNA"/>
</dbReference>